<dbReference type="EMBL" id="NMUH01005948">
    <property type="protein sequence ID" value="MQM14076.1"/>
    <property type="molecule type" value="Genomic_DNA"/>
</dbReference>
<reference evidence="2" key="1">
    <citation type="submission" date="2017-07" db="EMBL/GenBank/DDBJ databases">
        <title>Taro Niue Genome Assembly and Annotation.</title>
        <authorList>
            <person name="Atibalentja N."/>
            <person name="Keating K."/>
            <person name="Fields C.J."/>
        </authorList>
    </citation>
    <scope>NUCLEOTIDE SEQUENCE</scope>
    <source>
        <strain evidence="2">Niue_2</strain>
        <tissue evidence="2">Leaf</tissue>
    </source>
</reference>
<dbReference type="GO" id="GO:0003676">
    <property type="term" value="F:nucleic acid binding"/>
    <property type="evidence" value="ECO:0007669"/>
    <property type="project" value="InterPro"/>
</dbReference>
<proteinExistence type="predicted"/>
<name>A0A843X069_COLES</name>
<evidence type="ECO:0000259" key="1">
    <source>
        <dbReference type="Pfam" id="PF13456"/>
    </source>
</evidence>
<organism evidence="2 3">
    <name type="scientific">Colocasia esculenta</name>
    <name type="common">Wild taro</name>
    <name type="synonym">Arum esculentum</name>
    <dbReference type="NCBI Taxonomy" id="4460"/>
    <lineage>
        <taxon>Eukaryota</taxon>
        <taxon>Viridiplantae</taxon>
        <taxon>Streptophyta</taxon>
        <taxon>Embryophyta</taxon>
        <taxon>Tracheophyta</taxon>
        <taxon>Spermatophyta</taxon>
        <taxon>Magnoliopsida</taxon>
        <taxon>Liliopsida</taxon>
        <taxon>Araceae</taxon>
        <taxon>Aroideae</taxon>
        <taxon>Colocasieae</taxon>
        <taxon>Colocasia</taxon>
    </lineage>
</organism>
<dbReference type="Proteomes" id="UP000652761">
    <property type="component" value="Unassembled WGS sequence"/>
</dbReference>
<sequence>MNALPIPATFVKAFHRLLANFFWGSYEGSPKRHWKNWNVIAQPKESGGLGVINLHHMQIAFKIKMQWRALSTNSLWAKFFRGKHLFNRHYSEAHFPFMLAADRKLWQQAAQIIHANHMIISMDSRSEAYFWFDVWTGKKPLKHFIPKDIWTDMPNKNSTIQQAFSDPMSIQLQTALRHCPRHLLSHFLTTNEAKDTWIWCSTTDIGTEQDFNVKKCRPNTFAIEKILPTWLTVLHHKTSGKENLKANIPSVVRWLTPPQGRLKLNVDGAFKGTSGEAGGGGILRDHEGNMCSAFAKAYYGLNSSLAAEALALRDDISIYCRTGASEVLVETDSLQLTQIVTRQLVCPWDLACILQDIVVMTQEFKAEISYAPPKTNKVADCLASFALSCTHLVTWASWADLPTNVKELLLGIG</sequence>
<evidence type="ECO:0000313" key="2">
    <source>
        <dbReference type="EMBL" id="MQM14076.1"/>
    </source>
</evidence>
<dbReference type="PANTHER" id="PTHR47723:SF19">
    <property type="entry name" value="POLYNUCLEOTIDYL TRANSFERASE, RIBONUCLEASE H-LIKE SUPERFAMILY PROTEIN"/>
    <property type="match status" value="1"/>
</dbReference>
<keyword evidence="3" id="KW-1185">Reference proteome</keyword>
<dbReference type="InterPro" id="IPR053151">
    <property type="entry name" value="RNase_H-like"/>
</dbReference>
<dbReference type="InterPro" id="IPR002156">
    <property type="entry name" value="RNaseH_domain"/>
</dbReference>
<dbReference type="InterPro" id="IPR036397">
    <property type="entry name" value="RNaseH_sf"/>
</dbReference>
<dbReference type="GO" id="GO:0004523">
    <property type="term" value="F:RNA-DNA hybrid ribonuclease activity"/>
    <property type="evidence" value="ECO:0007669"/>
    <property type="project" value="InterPro"/>
</dbReference>
<accession>A0A843X069</accession>
<gene>
    <name evidence="2" type="ORF">Taro_047005</name>
</gene>
<dbReference type="InterPro" id="IPR012337">
    <property type="entry name" value="RNaseH-like_sf"/>
</dbReference>
<comment type="caution">
    <text evidence="2">The sequence shown here is derived from an EMBL/GenBank/DDBJ whole genome shotgun (WGS) entry which is preliminary data.</text>
</comment>
<dbReference type="Gene3D" id="3.30.420.10">
    <property type="entry name" value="Ribonuclease H-like superfamily/Ribonuclease H"/>
    <property type="match status" value="1"/>
</dbReference>
<dbReference type="SUPFAM" id="SSF53098">
    <property type="entry name" value="Ribonuclease H-like"/>
    <property type="match status" value="1"/>
</dbReference>
<dbReference type="AlphaFoldDB" id="A0A843X069"/>
<dbReference type="PANTHER" id="PTHR47723">
    <property type="entry name" value="OS05G0353850 PROTEIN"/>
    <property type="match status" value="1"/>
</dbReference>
<evidence type="ECO:0000313" key="3">
    <source>
        <dbReference type="Proteomes" id="UP000652761"/>
    </source>
</evidence>
<feature type="domain" description="RNase H type-1" evidence="1">
    <location>
        <begin position="265"/>
        <end position="386"/>
    </location>
</feature>
<protein>
    <recommendedName>
        <fullName evidence="1">RNase H type-1 domain-containing protein</fullName>
    </recommendedName>
</protein>
<dbReference type="OrthoDB" id="1938131at2759"/>
<dbReference type="Pfam" id="PF13456">
    <property type="entry name" value="RVT_3"/>
    <property type="match status" value="1"/>
</dbReference>
<dbReference type="InterPro" id="IPR044730">
    <property type="entry name" value="RNase_H-like_dom_plant"/>
</dbReference>
<dbReference type="CDD" id="cd06222">
    <property type="entry name" value="RNase_H_like"/>
    <property type="match status" value="1"/>
</dbReference>